<sequence length="34" mass="3961">MLEYLTDMSFVLVTIIGGIIAILFVYVKKKRRTQ</sequence>
<organism evidence="2 3">
    <name type="scientific">Sutcliffiella rhizosphaerae</name>
    <dbReference type="NCBI Taxonomy" id="2880967"/>
    <lineage>
        <taxon>Bacteria</taxon>
        <taxon>Bacillati</taxon>
        <taxon>Bacillota</taxon>
        <taxon>Bacilli</taxon>
        <taxon>Bacillales</taxon>
        <taxon>Bacillaceae</taxon>
        <taxon>Sutcliffiella</taxon>
    </lineage>
</organism>
<protein>
    <recommendedName>
        <fullName evidence="4">LPXTG cell wall anchor domain-containing protein</fullName>
    </recommendedName>
</protein>
<keyword evidence="1" id="KW-0472">Membrane</keyword>
<dbReference type="RefSeq" id="WP_399207504.1">
    <property type="nucleotide sequence ID" value="NZ_CAKJTJ010000009.1"/>
</dbReference>
<feature type="transmembrane region" description="Helical" evidence="1">
    <location>
        <begin position="6"/>
        <end position="27"/>
    </location>
</feature>
<reference evidence="2 3" key="1">
    <citation type="submission" date="2021-10" db="EMBL/GenBank/DDBJ databases">
        <authorList>
            <person name="Criscuolo A."/>
        </authorList>
    </citation>
    <scope>NUCLEOTIDE SEQUENCE [LARGE SCALE GENOMIC DNA]</scope>
    <source>
        <strain evidence="3">CIP 111883</strain>
    </source>
</reference>
<keyword evidence="1" id="KW-1133">Transmembrane helix</keyword>
<keyword evidence="1" id="KW-0812">Transmembrane</keyword>
<evidence type="ECO:0000256" key="1">
    <source>
        <dbReference type="SAM" id="Phobius"/>
    </source>
</evidence>
<evidence type="ECO:0008006" key="4">
    <source>
        <dbReference type="Google" id="ProtNLM"/>
    </source>
</evidence>
<dbReference type="EMBL" id="CAKJTJ010000009">
    <property type="protein sequence ID" value="CAG9621352.1"/>
    <property type="molecule type" value="Genomic_DNA"/>
</dbReference>
<dbReference type="Proteomes" id="UP000789833">
    <property type="component" value="Unassembled WGS sequence"/>
</dbReference>
<dbReference type="NCBIfam" id="NF045534">
    <property type="entry name" value="small_EYxxD"/>
    <property type="match status" value="1"/>
</dbReference>
<comment type="caution">
    <text evidence="2">The sequence shown here is derived from an EMBL/GenBank/DDBJ whole genome shotgun (WGS) entry which is preliminary data.</text>
</comment>
<keyword evidence="3" id="KW-1185">Reference proteome</keyword>
<evidence type="ECO:0000313" key="2">
    <source>
        <dbReference type="EMBL" id="CAG9621352.1"/>
    </source>
</evidence>
<proteinExistence type="predicted"/>
<name>A0ABN8AD21_9BACI</name>
<accession>A0ABN8AD21</accession>
<gene>
    <name evidence="2" type="ORF">BACCIP111883_02124</name>
</gene>
<evidence type="ECO:0000313" key="3">
    <source>
        <dbReference type="Proteomes" id="UP000789833"/>
    </source>
</evidence>